<sequence>MSWIDSSRVDLNVPVPGGVHPTAVWEHPARASAPTDPVTAARPLLLVHGFRGDHHGMDLIAHHVRRRPVVVPDLPGFGATAPLPGGLTLGSYVGFLDGLLGVVEQRFGTRPLVVGHSFGSILVAHLADRLARQNHPLDALALINPITSPALEGPSRLASHLARVYYALSARLPERAGDAVLGHPLIVRGMSEVMATTRDPGLRRYIHDQHRRYFSTYSDRDSLAQAFDMSVSHTAAEAAPALTMPVLVISGGADSIAPPAPTRAFVDALPDARSHVFDGVGHLVHYERPEPTARLLEDFADRHPGR</sequence>
<reference evidence="3" key="1">
    <citation type="journal article" date="2019" name="Int. J. Syst. Evol. Microbiol.">
        <title>The Global Catalogue of Microorganisms (GCM) 10K type strain sequencing project: providing services to taxonomists for standard genome sequencing and annotation.</title>
        <authorList>
            <consortium name="The Broad Institute Genomics Platform"/>
            <consortium name="The Broad Institute Genome Sequencing Center for Infectious Disease"/>
            <person name="Wu L."/>
            <person name="Ma J."/>
        </authorList>
    </citation>
    <scope>NUCLEOTIDE SEQUENCE [LARGE SCALE GENOMIC DNA]</scope>
    <source>
        <strain evidence="3">JCM 17808</strain>
    </source>
</reference>
<proteinExistence type="predicted"/>
<protein>
    <submittedName>
        <fullName evidence="2">Alpha/beta hydrolase</fullName>
    </submittedName>
</protein>
<dbReference type="RefSeq" id="WP_295688673.1">
    <property type="nucleotide sequence ID" value="NZ_BAABGL010000010.1"/>
</dbReference>
<dbReference type="PRINTS" id="PR00412">
    <property type="entry name" value="EPOXHYDRLASE"/>
</dbReference>
<organism evidence="2 3">
    <name type="scientific">Brevibacterium pityocampae</name>
    <dbReference type="NCBI Taxonomy" id="506594"/>
    <lineage>
        <taxon>Bacteria</taxon>
        <taxon>Bacillati</taxon>
        <taxon>Actinomycetota</taxon>
        <taxon>Actinomycetes</taxon>
        <taxon>Micrococcales</taxon>
        <taxon>Brevibacteriaceae</taxon>
        <taxon>Brevibacterium</taxon>
    </lineage>
</organism>
<dbReference type="SUPFAM" id="SSF53474">
    <property type="entry name" value="alpha/beta-Hydrolases"/>
    <property type="match status" value="1"/>
</dbReference>
<dbReference type="Gene3D" id="3.40.50.1820">
    <property type="entry name" value="alpha/beta hydrolase"/>
    <property type="match status" value="1"/>
</dbReference>
<dbReference type="PANTHER" id="PTHR43798">
    <property type="entry name" value="MONOACYLGLYCEROL LIPASE"/>
    <property type="match status" value="1"/>
</dbReference>
<dbReference type="Pfam" id="PF12697">
    <property type="entry name" value="Abhydrolase_6"/>
    <property type="match status" value="1"/>
</dbReference>
<dbReference type="InterPro" id="IPR029058">
    <property type="entry name" value="AB_hydrolase_fold"/>
</dbReference>
<keyword evidence="2" id="KW-0378">Hydrolase</keyword>
<dbReference type="InterPro" id="IPR050266">
    <property type="entry name" value="AB_hydrolase_sf"/>
</dbReference>
<keyword evidence="3" id="KW-1185">Reference proteome</keyword>
<accession>A0ABP8JFT1</accession>
<dbReference type="EMBL" id="BAABGL010000010">
    <property type="protein sequence ID" value="GAA4390072.1"/>
    <property type="molecule type" value="Genomic_DNA"/>
</dbReference>
<evidence type="ECO:0000313" key="2">
    <source>
        <dbReference type="EMBL" id="GAA4390072.1"/>
    </source>
</evidence>
<evidence type="ECO:0000259" key="1">
    <source>
        <dbReference type="Pfam" id="PF12697"/>
    </source>
</evidence>
<gene>
    <name evidence="2" type="ORF">GCM10023167_16270</name>
</gene>
<dbReference type="GO" id="GO:0016787">
    <property type="term" value="F:hydrolase activity"/>
    <property type="evidence" value="ECO:0007669"/>
    <property type="project" value="UniProtKB-KW"/>
</dbReference>
<comment type="caution">
    <text evidence="2">The sequence shown here is derived from an EMBL/GenBank/DDBJ whole genome shotgun (WGS) entry which is preliminary data.</text>
</comment>
<dbReference type="Proteomes" id="UP001500642">
    <property type="component" value="Unassembled WGS sequence"/>
</dbReference>
<dbReference type="PANTHER" id="PTHR43798:SF33">
    <property type="entry name" value="HYDROLASE, PUTATIVE (AFU_ORTHOLOGUE AFUA_2G14860)-RELATED"/>
    <property type="match status" value="1"/>
</dbReference>
<name>A0ABP8JFT1_9MICO</name>
<dbReference type="InterPro" id="IPR000073">
    <property type="entry name" value="AB_hydrolase_1"/>
</dbReference>
<evidence type="ECO:0000313" key="3">
    <source>
        <dbReference type="Proteomes" id="UP001500642"/>
    </source>
</evidence>
<dbReference type="InterPro" id="IPR000639">
    <property type="entry name" value="Epox_hydrolase-like"/>
</dbReference>
<feature type="domain" description="AB hydrolase-1" evidence="1">
    <location>
        <begin position="44"/>
        <end position="294"/>
    </location>
</feature>